<dbReference type="NCBIfam" id="TIGR02191">
    <property type="entry name" value="RNaseIII"/>
    <property type="match status" value="1"/>
</dbReference>
<evidence type="ECO:0000259" key="9">
    <source>
        <dbReference type="PROSITE" id="PS50137"/>
    </source>
</evidence>
<keyword evidence="8" id="KW-0460">Magnesium</keyword>
<feature type="active site" evidence="8">
    <location>
        <position position="114"/>
    </location>
</feature>
<evidence type="ECO:0000259" key="10">
    <source>
        <dbReference type="PROSITE" id="PS50142"/>
    </source>
</evidence>
<dbReference type="InterPro" id="IPR036389">
    <property type="entry name" value="RNase_III_sf"/>
</dbReference>
<comment type="catalytic activity">
    <reaction evidence="1 8">
        <text>Endonucleolytic cleavage to 5'-phosphomonoester.</text>
        <dbReference type="EC" id="3.1.26.3"/>
    </reaction>
</comment>
<keyword evidence="8" id="KW-0698">rRNA processing</keyword>
<protein>
    <recommendedName>
        <fullName evidence="8">Ribonuclease 3</fullName>
        <ecNumber evidence="8">3.1.26.3</ecNumber>
    </recommendedName>
    <alternativeName>
        <fullName evidence="8">Ribonuclease III</fullName>
        <shortName evidence="8">RNase III</shortName>
    </alternativeName>
</protein>
<keyword evidence="8" id="KW-0699">rRNA-binding</keyword>
<dbReference type="InterPro" id="IPR014720">
    <property type="entry name" value="dsRBD_dom"/>
</dbReference>
<evidence type="ECO:0000256" key="4">
    <source>
        <dbReference type="ARBA" id="ARBA00022722"/>
    </source>
</evidence>
<accession>A0ABM5NDW4</accession>
<dbReference type="InterPro" id="IPR011907">
    <property type="entry name" value="RNase_III"/>
</dbReference>
<dbReference type="HAMAP" id="MF_00104">
    <property type="entry name" value="RNase_III"/>
    <property type="match status" value="1"/>
</dbReference>
<dbReference type="PROSITE" id="PS50142">
    <property type="entry name" value="RNASE_3_2"/>
    <property type="match status" value="1"/>
</dbReference>
<dbReference type="SMART" id="SM00535">
    <property type="entry name" value="RIBOc"/>
    <property type="match status" value="1"/>
</dbReference>
<evidence type="ECO:0000313" key="12">
    <source>
        <dbReference type="Proteomes" id="UP000011067"/>
    </source>
</evidence>
<dbReference type="Gene3D" id="3.30.160.20">
    <property type="match status" value="1"/>
</dbReference>
<feature type="binding site" evidence="8">
    <location>
        <position position="38"/>
    </location>
    <ligand>
        <name>Mg(2+)</name>
        <dbReference type="ChEBI" id="CHEBI:18420"/>
    </ligand>
</feature>
<feature type="domain" description="RNase III" evidence="10">
    <location>
        <begin position="3"/>
        <end position="125"/>
    </location>
</feature>
<dbReference type="SUPFAM" id="SSF69065">
    <property type="entry name" value="RNase III domain-like"/>
    <property type="match status" value="1"/>
</dbReference>
<evidence type="ECO:0000256" key="5">
    <source>
        <dbReference type="ARBA" id="ARBA00022759"/>
    </source>
</evidence>
<comment type="similarity">
    <text evidence="2">Belongs to the ribonuclease III family.</text>
</comment>
<keyword evidence="6 8" id="KW-0378">Hydrolase</keyword>
<proteinExistence type="inferred from homology"/>
<dbReference type="Proteomes" id="UP000011067">
    <property type="component" value="Chromosome"/>
</dbReference>
<feature type="active site" evidence="8">
    <location>
        <position position="42"/>
    </location>
</feature>
<dbReference type="InterPro" id="IPR000999">
    <property type="entry name" value="RNase_III_dom"/>
</dbReference>
<gene>
    <name evidence="8 11" type="primary">rnc</name>
    <name evidence="11" type="ORF">BCHRO640_575</name>
</gene>
<keyword evidence="3 8" id="KW-0507">mRNA processing</keyword>
<dbReference type="SUPFAM" id="SSF54768">
    <property type="entry name" value="dsRNA-binding domain-like"/>
    <property type="match status" value="1"/>
</dbReference>
<keyword evidence="5 8" id="KW-0255">Endonuclease</keyword>
<dbReference type="PROSITE" id="PS00517">
    <property type="entry name" value="RNASE_3_1"/>
    <property type="match status" value="1"/>
</dbReference>
<evidence type="ECO:0000256" key="1">
    <source>
        <dbReference type="ARBA" id="ARBA00000109"/>
    </source>
</evidence>
<name>A0ABM5NDW4_9ENTR</name>
<keyword evidence="12" id="KW-1185">Reference proteome</keyword>
<comment type="cofactor">
    <cofactor evidence="8">
        <name>Mg(2+)</name>
        <dbReference type="ChEBI" id="CHEBI:18420"/>
    </cofactor>
</comment>
<dbReference type="CDD" id="cd10845">
    <property type="entry name" value="DSRM_RNAse_III_family"/>
    <property type="match status" value="1"/>
</dbReference>
<dbReference type="Pfam" id="PF00035">
    <property type="entry name" value="dsrm"/>
    <property type="match status" value="1"/>
</dbReference>
<evidence type="ECO:0000313" key="11">
    <source>
        <dbReference type="EMBL" id="AGC03815.1"/>
    </source>
</evidence>
<dbReference type="CDD" id="cd00593">
    <property type="entry name" value="RIBOc"/>
    <property type="match status" value="1"/>
</dbReference>
<evidence type="ECO:0000256" key="8">
    <source>
        <dbReference type="HAMAP-Rule" id="MF_00104"/>
    </source>
</evidence>
<reference evidence="11 12" key="1">
    <citation type="journal article" date="2013" name="Genome Biol. Evol.">
        <title>Sequence context of indel mutations and their effect on protein evolution in a bacterial endosymbiont.</title>
        <authorList>
            <person name="Williams L.E."/>
            <person name="Wernegreen J.J."/>
        </authorList>
    </citation>
    <scope>NUCLEOTIDE SEQUENCE [LARGE SCALE GENOMIC DNA]</scope>
    <source>
        <strain evidence="11 12">640</strain>
    </source>
</reference>
<keyword evidence="8" id="KW-0963">Cytoplasm</keyword>
<dbReference type="Pfam" id="PF14622">
    <property type="entry name" value="Ribonucleas_3_3"/>
    <property type="match status" value="1"/>
</dbReference>
<keyword evidence="8" id="KW-0479">Metal-binding</keyword>
<keyword evidence="4 8" id="KW-0540">Nuclease</keyword>
<evidence type="ECO:0000256" key="6">
    <source>
        <dbReference type="ARBA" id="ARBA00022801"/>
    </source>
</evidence>
<evidence type="ECO:0000256" key="2">
    <source>
        <dbReference type="ARBA" id="ARBA00010183"/>
    </source>
</evidence>
<evidence type="ECO:0000256" key="7">
    <source>
        <dbReference type="ARBA" id="ARBA00022884"/>
    </source>
</evidence>
<comment type="subcellular location">
    <subcellularLocation>
        <location evidence="8">Cytoplasm</location>
    </subcellularLocation>
</comment>
<evidence type="ECO:0000256" key="3">
    <source>
        <dbReference type="ARBA" id="ARBA00022664"/>
    </source>
</evidence>
<dbReference type="PROSITE" id="PS50137">
    <property type="entry name" value="DS_RBD"/>
    <property type="match status" value="1"/>
</dbReference>
<dbReference type="SMART" id="SM00358">
    <property type="entry name" value="DSRM"/>
    <property type="match status" value="1"/>
</dbReference>
<sequence length="226" mass="26100">MLVNALQEKLGYIFNRYDLLLQALTHRSSSNQHNERLEFLGDAILNYVIANLLYHRFPHISEGGMSRMRANLVRENTLATLAREFNLGDYLQLGQGELKSGGYQRESILANTIEALIGGIFLDSNIQTIEILIINWYKIRIDHMDPYAYDTQKDSKTRLQEYMQHRRLPLPVYWINQIIGEAHNQIFTINCQVSKLTQPIIGCGSSRRRAEQNAAKKVLEVLEEHN</sequence>
<comment type="subunit">
    <text evidence="8">Homodimer.</text>
</comment>
<dbReference type="PANTHER" id="PTHR11207:SF0">
    <property type="entry name" value="RIBONUCLEASE 3"/>
    <property type="match status" value="1"/>
</dbReference>
<dbReference type="Gene3D" id="1.10.1520.10">
    <property type="entry name" value="Ribonuclease III domain"/>
    <property type="match status" value="1"/>
</dbReference>
<feature type="binding site" evidence="8">
    <location>
        <position position="114"/>
    </location>
    <ligand>
        <name>Mg(2+)</name>
        <dbReference type="ChEBI" id="CHEBI:18420"/>
    </ligand>
</feature>
<organism evidence="11 12">
    <name type="scientific">Candidatus Blochmanniella chromaiodes str. 640</name>
    <dbReference type="NCBI Taxonomy" id="1240471"/>
    <lineage>
        <taxon>Bacteria</taxon>
        <taxon>Pseudomonadati</taxon>
        <taxon>Pseudomonadota</taxon>
        <taxon>Gammaproteobacteria</taxon>
        <taxon>Enterobacterales</taxon>
        <taxon>Enterobacteriaceae</taxon>
        <taxon>ant endosymbionts</taxon>
        <taxon>Candidatus Blochmanniella</taxon>
    </lineage>
</organism>
<comment type="function">
    <text evidence="8">Digests double-stranded RNA. Involved in the processing of primary rRNA transcript to yield the immediate precursors to the large and small rRNAs (23S and 16S). Processes some mRNAs, and tRNAs when they are encoded in the rRNA operon. Processes pre-crRNA and tracrRNA of type II CRISPR loci if present in the organism.</text>
</comment>
<feature type="binding site" evidence="8">
    <location>
        <position position="111"/>
    </location>
    <ligand>
        <name>Mg(2+)</name>
        <dbReference type="ChEBI" id="CHEBI:18420"/>
    </ligand>
</feature>
<dbReference type="PANTHER" id="PTHR11207">
    <property type="entry name" value="RIBONUCLEASE III"/>
    <property type="match status" value="1"/>
</dbReference>
<dbReference type="EC" id="3.1.26.3" evidence="8"/>
<keyword evidence="8" id="KW-0819">tRNA processing</keyword>
<dbReference type="EMBL" id="CP003903">
    <property type="protein sequence ID" value="AGC03815.1"/>
    <property type="molecule type" value="Genomic_DNA"/>
</dbReference>
<feature type="domain" description="DRBM" evidence="9">
    <location>
        <begin position="154"/>
        <end position="224"/>
    </location>
</feature>
<keyword evidence="7 8" id="KW-0694">RNA-binding</keyword>